<keyword evidence="6" id="KW-1185">Reference proteome</keyword>
<accession>A0ABT7HB37</accession>
<dbReference type="InterPro" id="IPR018389">
    <property type="entry name" value="DctP_fam"/>
</dbReference>
<dbReference type="Gene3D" id="3.40.190.170">
    <property type="entry name" value="Bacterial extracellular solute-binding protein, family 7"/>
    <property type="match status" value="1"/>
</dbReference>
<dbReference type="PANTHER" id="PTHR33376:SF7">
    <property type="entry name" value="C4-DICARBOXYLATE-BINDING PROTEIN DCTB"/>
    <property type="match status" value="1"/>
</dbReference>
<evidence type="ECO:0000256" key="4">
    <source>
        <dbReference type="SAM" id="SignalP"/>
    </source>
</evidence>
<comment type="caution">
    <text evidence="5">The sequence shown here is derived from an EMBL/GenBank/DDBJ whole genome shotgun (WGS) entry which is preliminary data.</text>
</comment>
<dbReference type="RefSeq" id="WP_219866448.1">
    <property type="nucleotide sequence ID" value="NZ_JASSQD010000001.1"/>
</dbReference>
<dbReference type="CDD" id="cd13668">
    <property type="entry name" value="PBP2_TRAP_UehA_TeaA"/>
    <property type="match status" value="1"/>
</dbReference>
<comment type="similarity">
    <text evidence="1">Belongs to the bacterial solute-binding protein 7 family.</text>
</comment>
<feature type="chain" id="PRO_5045172519" evidence="4">
    <location>
        <begin position="25"/>
        <end position="365"/>
    </location>
</feature>
<proteinExistence type="inferred from homology"/>
<evidence type="ECO:0000313" key="5">
    <source>
        <dbReference type="EMBL" id="MDK9557090.1"/>
    </source>
</evidence>
<dbReference type="PROSITE" id="PS51257">
    <property type="entry name" value="PROKAR_LIPOPROTEIN"/>
    <property type="match status" value="1"/>
</dbReference>
<feature type="signal peptide" evidence="4">
    <location>
        <begin position="1"/>
        <end position="24"/>
    </location>
</feature>
<gene>
    <name evidence="5" type="primary">dctP</name>
    <name evidence="5" type="ORF">QQF73_05575</name>
</gene>
<protein>
    <submittedName>
        <fullName evidence="5">TRAP transporter substrate-binding protein DctP</fullName>
    </submittedName>
</protein>
<dbReference type="EMBL" id="JASSQD010000001">
    <property type="protein sequence ID" value="MDK9557090.1"/>
    <property type="molecule type" value="Genomic_DNA"/>
</dbReference>
<dbReference type="NCBIfam" id="NF037995">
    <property type="entry name" value="TRAP_S1"/>
    <property type="match status" value="1"/>
</dbReference>
<dbReference type="Proteomes" id="UP001223547">
    <property type="component" value="Unassembled WGS sequence"/>
</dbReference>
<evidence type="ECO:0000313" key="6">
    <source>
        <dbReference type="Proteomes" id="UP001223547"/>
    </source>
</evidence>
<organism evidence="5 6">
    <name type="scientific">Marinobacter albus</name>
    <dbReference type="NCBI Taxonomy" id="3030833"/>
    <lineage>
        <taxon>Bacteria</taxon>
        <taxon>Pseudomonadati</taxon>
        <taxon>Pseudomonadota</taxon>
        <taxon>Gammaproteobacteria</taxon>
        <taxon>Pseudomonadales</taxon>
        <taxon>Marinobacteraceae</taxon>
        <taxon>Marinobacter</taxon>
    </lineage>
</organism>
<sequence length="365" mass="40425">MRTTSLRFSFLAILFALMAGCSESEPTSAGSVSPEAEPPEYPVTWRFALEEIEGSVQHAYAEALKESIEELSDGKILLDIFPYGSLGTSAQLTELAKNGSVNLAFASPGHLADQIPEVGVFTLHYLLSDDGEVNRQLLASPELMAMFETPYASRNLKLLAFVPEGWMAWTANKPLRTPADFEGLRIRTMTSDMAAATYRAYGAKPSQTPYSQVYSDLQLRQIDAQTNPIFAIEEMNFYEVQSTLTDARPAQFISSLVTNGDWYKALPAKQQQWLDSALAEVAEVSWKTQEELNQTRLESMLEAGDIKVVRLTESERAAFAEASKPVHQDYMDATGERGSEILKRIRQLVETLESRAQTSPTENGG</sequence>
<dbReference type="Pfam" id="PF03480">
    <property type="entry name" value="DctP"/>
    <property type="match status" value="1"/>
</dbReference>
<keyword evidence="3 4" id="KW-0732">Signal</keyword>
<evidence type="ECO:0000256" key="3">
    <source>
        <dbReference type="ARBA" id="ARBA00022729"/>
    </source>
</evidence>
<dbReference type="InterPro" id="IPR038404">
    <property type="entry name" value="TRAP_DctP_sf"/>
</dbReference>
<evidence type="ECO:0000256" key="2">
    <source>
        <dbReference type="ARBA" id="ARBA00022448"/>
    </source>
</evidence>
<keyword evidence="2" id="KW-0813">Transport</keyword>
<name>A0ABT7HB37_9GAMM</name>
<evidence type="ECO:0000256" key="1">
    <source>
        <dbReference type="ARBA" id="ARBA00009023"/>
    </source>
</evidence>
<dbReference type="PANTHER" id="PTHR33376">
    <property type="match status" value="1"/>
</dbReference>
<reference evidence="5 6" key="1">
    <citation type="submission" date="2023-05" db="EMBL/GenBank/DDBJ databases">
        <title>Marinobacter albus sp. nov., a marine bacterium isolated from sand in a coastal intertidal zone of huludao.</title>
        <authorList>
            <person name="Deng T."/>
        </authorList>
    </citation>
    <scope>NUCLEOTIDE SEQUENCE [LARGE SCALE GENOMIC DNA]</scope>
    <source>
        <strain evidence="5 6">M216</strain>
    </source>
</reference>